<organism evidence="1 2">
    <name type="scientific">Acidithiobacillus thiooxidans</name>
    <name type="common">Thiobacillus thiooxidans</name>
    <dbReference type="NCBI Taxonomy" id="930"/>
    <lineage>
        <taxon>Bacteria</taxon>
        <taxon>Pseudomonadati</taxon>
        <taxon>Pseudomonadota</taxon>
        <taxon>Acidithiobacillia</taxon>
        <taxon>Acidithiobacillales</taxon>
        <taxon>Acidithiobacillaceae</taxon>
        <taxon>Acidithiobacillus</taxon>
    </lineage>
</organism>
<evidence type="ECO:0000313" key="1">
    <source>
        <dbReference type="EMBL" id="OCX76103.1"/>
    </source>
</evidence>
<name>A0A1C2IJD0_ACITH</name>
<reference evidence="1 2" key="1">
    <citation type="journal article" date="2016" name="Int. J. Mol. Sci.">
        <title>Comparative genomics of the extreme acidophile Acidithiobacillus thiooxidans reveals intraspecific divergence and niche adaptation.</title>
        <authorList>
            <person name="Zhang X."/>
            <person name="Feng X."/>
            <person name="Tao J."/>
            <person name="Ma L."/>
            <person name="Xiao Y."/>
            <person name="Liang Y."/>
            <person name="Liu X."/>
            <person name="Yin H."/>
        </authorList>
    </citation>
    <scope>NUCLEOTIDE SEQUENCE [LARGE SCALE GENOMIC DNA]</scope>
    <source>
        <strain evidence="1 2">A02</strain>
    </source>
</reference>
<dbReference type="Proteomes" id="UP000094893">
    <property type="component" value="Unassembled WGS sequence"/>
</dbReference>
<dbReference type="AlphaFoldDB" id="A0A1C2IJD0"/>
<protein>
    <submittedName>
        <fullName evidence="1">Uncharacterized protein</fullName>
    </submittedName>
</protein>
<comment type="caution">
    <text evidence="1">The sequence shown here is derived from an EMBL/GenBank/DDBJ whole genome shotgun (WGS) entry which is preliminary data.</text>
</comment>
<accession>A0A1C2IJD0</accession>
<proteinExistence type="predicted"/>
<dbReference type="EMBL" id="LWSA01000030">
    <property type="protein sequence ID" value="OCX76103.1"/>
    <property type="molecule type" value="Genomic_DNA"/>
</dbReference>
<gene>
    <name evidence="1" type="ORF">A6P07_03115</name>
</gene>
<evidence type="ECO:0000313" key="2">
    <source>
        <dbReference type="Proteomes" id="UP000094893"/>
    </source>
</evidence>
<sequence length="271" mass="29362">MSTTEKEFHAAHQDLNDYVDAFAKQVAERGSHPARGQLAQLAQDIKKDAQNIATGMISTGDAVDIQSGKIAPVGAPDHKPLLARGLTRIQDAAKSLAVNLADAGKQVRTLVKDKVPGADQVVKAWDNVLDATSHYTTLGMKRLTGLAHGMDPEDRYTMGFASGHLQSAQDIAIDQRKRGILQNLKSPHLGEHVLQDAKRLGMIEPCKPVHRGTVLNVVGLEAILKNAKGQLLALPVTPDFKFKAGDNLVMKDRGDGFYSGKRQLVERGVER</sequence>
<dbReference type="RefSeq" id="WP_024893941.1">
    <property type="nucleotide sequence ID" value="NZ_LWRZ01000026.1"/>
</dbReference>